<dbReference type="SUPFAM" id="SSF53300">
    <property type="entry name" value="vWA-like"/>
    <property type="match status" value="1"/>
</dbReference>
<dbReference type="InterPro" id="IPR056690">
    <property type="entry name" value="DUF7788"/>
</dbReference>
<dbReference type="InterPro" id="IPR011205">
    <property type="entry name" value="UCP015417_vWA"/>
</dbReference>
<evidence type="ECO:0000259" key="2">
    <source>
        <dbReference type="Pfam" id="PF25043"/>
    </source>
</evidence>
<dbReference type="AlphaFoldDB" id="B0DCN6"/>
<dbReference type="EMBL" id="DS547103">
    <property type="protein sequence ID" value="EDR07928.1"/>
    <property type="molecule type" value="Genomic_DNA"/>
</dbReference>
<dbReference type="PIRSF" id="PIRSF015417">
    <property type="entry name" value="T31B5_30_vWA"/>
    <property type="match status" value="1"/>
</dbReference>
<keyword evidence="4" id="KW-1185">Reference proteome</keyword>
<dbReference type="InParanoid" id="B0DCN6"/>
<dbReference type="PANTHER" id="PTHR31373">
    <property type="entry name" value="OS06G0652100 PROTEIN"/>
    <property type="match status" value="1"/>
</dbReference>
<dbReference type="HOGENOM" id="CLU_011744_0_0_1"/>
<name>B0DCN6_LACBS</name>
<proteinExistence type="predicted"/>
<dbReference type="RefSeq" id="XP_001881717.1">
    <property type="nucleotide sequence ID" value="XM_001881682.1"/>
</dbReference>
<sequence>MEALKSTVHQTFTENLAPAYSSTGSPTLDAFQSLTRYSDASEIKKHLDNAWKEDPALALRIIWCLRSIHDGKGEKEAFYRAYGWLFDHHPRTAILNLPLLVKPVCTTPPKKGKEKEAKSHGYWKDLLNILALATVDQVKHSPDVVAAHIEAARLFNEQKKAEAKQKRDIVRAQHYERLVGKLAQPKYRALYIAVSRLFAERLGEDMRILDEISGLAPDVDRIPYLKKISLAGKWAPTPRGSHDRVTNISTAISLLLHHNKTPDGGFPSALQTSLEPKRWILKPLRQASSCPEPLMSANRWTEIRYNRVPSICMKNNTEHFFKHDPDGFQKYLISVESGKKTISGATLLPHELVAEAYSCAADSDGGKYPQLAEFKKSLAETKLRVVEAQWKTLIKNLQDSGSIENSIAICDVSGSMGSISSKFNKRDVEPILPAISLSLVLASLSKPPFNGGFITFSAHPKFVQLDLTKSLYDIVNEMERSQWEMNTDLNAVFLKLLLPLAVKNKVKSEDMIKRLFIFSDMQFDAAENTCSDAGSWATNYDVIEKAYNEKGYEVPQIVYWDLNGFGAKTFEVDSGRKGVAMMNGFSPALLKVFMGETEEVEEWEKVTEKGDSETVVEEKEEDQFTPVNVMKKALLKKSFEELVVVD</sequence>
<gene>
    <name evidence="3" type="ORF">LACBIDRAFT_190795</name>
</gene>
<dbReference type="InterPro" id="IPR058580">
    <property type="entry name" value="DUF2828"/>
</dbReference>
<dbReference type="PANTHER" id="PTHR31373:SF27">
    <property type="entry name" value="TROVE DOMAIN-CONTAINING PROTEIN"/>
    <property type="match status" value="1"/>
</dbReference>
<accession>B0DCN6</accession>
<dbReference type="Gene3D" id="3.40.50.410">
    <property type="entry name" value="von Willebrand factor, type A domain"/>
    <property type="match status" value="1"/>
</dbReference>
<dbReference type="GeneID" id="6077134"/>
<dbReference type="KEGG" id="lbc:LACBIDRAFT_190795"/>
<evidence type="ECO:0000259" key="1">
    <source>
        <dbReference type="Pfam" id="PF11443"/>
    </source>
</evidence>
<evidence type="ECO:0000313" key="4">
    <source>
        <dbReference type="Proteomes" id="UP000001194"/>
    </source>
</evidence>
<feature type="domain" description="DUF2828" evidence="1">
    <location>
        <begin position="13"/>
        <end position="403"/>
    </location>
</feature>
<dbReference type="Pfam" id="PF11443">
    <property type="entry name" value="DUF2828"/>
    <property type="match status" value="1"/>
</dbReference>
<feature type="domain" description="DUF7788" evidence="2">
    <location>
        <begin position="405"/>
        <end position="633"/>
    </location>
</feature>
<dbReference type="OrthoDB" id="1149618at2759"/>
<dbReference type="Proteomes" id="UP000001194">
    <property type="component" value="Unassembled WGS sequence"/>
</dbReference>
<organism evidence="4">
    <name type="scientific">Laccaria bicolor (strain S238N-H82 / ATCC MYA-4686)</name>
    <name type="common">Bicoloured deceiver</name>
    <name type="synonym">Laccaria laccata var. bicolor</name>
    <dbReference type="NCBI Taxonomy" id="486041"/>
    <lineage>
        <taxon>Eukaryota</taxon>
        <taxon>Fungi</taxon>
        <taxon>Dikarya</taxon>
        <taxon>Basidiomycota</taxon>
        <taxon>Agaricomycotina</taxon>
        <taxon>Agaricomycetes</taxon>
        <taxon>Agaricomycetidae</taxon>
        <taxon>Agaricales</taxon>
        <taxon>Agaricineae</taxon>
        <taxon>Hydnangiaceae</taxon>
        <taxon>Laccaria</taxon>
    </lineage>
</organism>
<protein>
    <submittedName>
        <fullName evidence="3">Predicted protein</fullName>
    </submittedName>
</protein>
<dbReference type="Pfam" id="PF25043">
    <property type="entry name" value="DUF7788"/>
    <property type="match status" value="1"/>
</dbReference>
<evidence type="ECO:0000313" key="3">
    <source>
        <dbReference type="EMBL" id="EDR07928.1"/>
    </source>
</evidence>
<reference evidence="3 4" key="1">
    <citation type="journal article" date="2008" name="Nature">
        <title>The genome of Laccaria bicolor provides insights into mycorrhizal symbiosis.</title>
        <authorList>
            <person name="Martin F."/>
            <person name="Aerts A."/>
            <person name="Ahren D."/>
            <person name="Brun A."/>
            <person name="Danchin E.G.J."/>
            <person name="Duchaussoy F."/>
            <person name="Gibon J."/>
            <person name="Kohler A."/>
            <person name="Lindquist E."/>
            <person name="Pereda V."/>
            <person name="Salamov A."/>
            <person name="Shapiro H.J."/>
            <person name="Wuyts J."/>
            <person name="Blaudez D."/>
            <person name="Buee M."/>
            <person name="Brokstein P."/>
            <person name="Canbaeck B."/>
            <person name="Cohen D."/>
            <person name="Courty P.E."/>
            <person name="Coutinho P.M."/>
            <person name="Delaruelle C."/>
            <person name="Detter J.C."/>
            <person name="Deveau A."/>
            <person name="DiFazio S."/>
            <person name="Duplessis S."/>
            <person name="Fraissinet-Tachet L."/>
            <person name="Lucic E."/>
            <person name="Frey-Klett P."/>
            <person name="Fourrey C."/>
            <person name="Feussner I."/>
            <person name="Gay G."/>
            <person name="Grimwood J."/>
            <person name="Hoegger P.J."/>
            <person name="Jain P."/>
            <person name="Kilaru S."/>
            <person name="Labbe J."/>
            <person name="Lin Y.C."/>
            <person name="Legue V."/>
            <person name="Le Tacon F."/>
            <person name="Marmeisse R."/>
            <person name="Melayah D."/>
            <person name="Montanini B."/>
            <person name="Muratet M."/>
            <person name="Nehls U."/>
            <person name="Niculita-Hirzel H."/>
            <person name="Oudot-Le Secq M.P."/>
            <person name="Peter M."/>
            <person name="Quesneville H."/>
            <person name="Rajashekar B."/>
            <person name="Reich M."/>
            <person name="Rouhier N."/>
            <person name="Schmutz J."/>
            <person name="Yin T."/>
            <person name="Chalot M."/>
            <person name="Henrissat B."/>
            <person name="Kuees U."/>
            <person name="Lucas S."/>
            <person name="Van de Peer Y."/>
            <person name="Podila G.K."/>
            <person name="Polle A."/>
            <person name="Pukkila P.J."/>
            <person name="Richardson P.M."/>
            <person name="Rouze P."/>
            <person name="Sanders I.R."/>
            <person name="Stajich J.E."/>
            <person name="Tunlid A."/>
            <person name="Tuskan G."/>
            <person name="Grigoriev I.V."/>
        </authorList>
    </citation>
    <scope>NUCLEOTIDE SEQUENCE [LARGE SCALE GENOMIC DNA]</scope>
    <source>
        <strain evidence="4">S238N-H82 / ATCC MYA-4686</strain>
    </source>
</reference>
<dbReference type="InterPro" id="IPR036465">
    <property type="entry name" value="vWFA_dom_sf"/>
</dbReference>